<dbReference type="SMART" id="SM00977">
    <property type="entry name" value="TilS_C"/>
    <property type="match status" value="1"/>
</dbReference>
<accession>A0A948TDV5</accession>
<dbReference type="InterPro" id="IPR012795">
    <property type="entry name" value="tRNA_Ile_lys_synt_N"/>
</dbReference>
<dbReference type="GO" id="GO:0006400">
    <property type="term" value="P:tRNA modification"/>
    <property type="evidence" value="ECO:0007669"/>
    <property type="project" value="UniProtKB-UniRule"/>
</dbReference>
<keyword evidence="4 8" id="KW-0819">tRNA processing</keyword>
<name>A0A948TDV5_9BACT</name>
<reference evidence="10" key="2">
    <citation type="submission" date="2021-04" db="EMBL/GenBank/DDBJ databases">
        <authorList>
            <person name="Gilroy R."/>
        </authorList>
    </citation>
    <scope>NUCLEOTIDE SEQUENCE</scope>
    <source>
        <strain evidence="10">G4-2901</strain>
    </source>
</reference>
<dbReference type="Pfam" id="PF11734">
    <property type="entry name" value="TilS_C"/>
    <property type="match status" value="1"/>
</dbReference>
<dbReference type="InterPro" id="IPR014729">
    <property type="entry name" value="Rossmann-like_a/b/a_fold"/>
</dbReference>
<dbReference type="InterPro" id="IPR012796">
    <property type="entry name" value="Lysidine-tRNA-synth_C"/>
</dbReference>
<reference evidence="10" key="1">
    <citation type="journal article" date="2021" name="PeerJ">
        <title>Extensive microbial diversity within the chicken gut microbiome revealed by metagenomics and culture.</title>
        <authorList>
            <person name="Gilroy R."/>
            <person name="Ravi A."/>
            <person name="Getino M."/>
            <person name="Pursley I."/>
            <person name="Horton D.L."/>
            <person name="Alikhan N.F."/>
            <person name="Baker D."/>
            <person name="Gharbi K."/>
            <person name="Hall N."/>
            <person name="Watson M."/>
            <person name="Adriaenssens E.M."/>
            <person name="Foster-Nyarko E."/>
            <person name="Jarju S."/>
            <person name="Secka A."/>
            <person name="Antonio M."/>
            <person name="Oren A."/>
            <person name="Chaudhuri R.R."/>
            <person name="La Ragione R."/>
            <person name="Hildebrand F."/>
            <person name="Pallen M.J."/>
        </authorList>
    </citation>
    <scope>NUCLEOTIDE SEQUENCE</scope>
    <source>
        <strain evidence="10">G4-2901</strain>
    </source>
</reference>
<comment type="function">
    <text evidence="8">Ligates lysine onto the cytidine present at position 34 of the AUA codon-specific tRNA(Ile) that contains the anticodon CAU, in an ATP-dependent manner. Cytidine is converted to lysidine, thus changing the amino acid specificity of the tRNA from methionine to isoleucine.</text>
</comment>
<evidence type="ECO:0000259" key="9">
    <source>
        <dbReference type="SMART" id="SM00977"/>
    </source>
</evidence>
<dbReference type="PANTHER" id="PTHR43033">
    <property type="entry name" value="TRNA(ILE)-LYSIDINE SYNTHASE-RELATED"/>
    <property type="match status" value="1"/>
</dbReference>
<evidence type="ECO:0000256" key="6">
    <source>
        <dbReference type="ARBA" id="ARBA00022840"/>
    </source>
</evidence>
<organism evidence="10 11">
    <name type="scientific">Candidatus Phocaeicola faecigallinarum</name>
    <dbReference type="NCBI Taxonomy" id="2838732"/>
    <lineage>
        <taxon>Bacteria</taxon>
        <taxon>Pseudomonadati</taxon>
        <taxon>Bacteroidota</taxon>
        <taxon>Bacteroidia</taxon>
        <taxon>Bacteroidales</taxon>
        <taxon>Bacteroidaceae</taxon>
        <taxon>Phocaeicola</taxon>
    </lineage>
</organism>
<gene>
    <name evidence="8 10" type="primary">tilS</name>
    <name evidence="10" type="ORF">H9777_13110</name>
</gene>
<keyword evidence="5 8" id="KW-0547">Nucleotide-binding</keyword>
<evidence type="ECO:0000256" key="8">
    <source>
        <dbReference type="HAMAP-Rule" id="MF_01161"/>
    </source>
</evidence>
<dbReference type="EMBL" id="JAHLFW010000110">
    <property type="protein sequence ID" value="MBU3839216.1"/>
    <property type="molecule type" value="Genomic_DNA"/>
</dbReference>
<feature type="binding site" evidence="8">
    <location>
        <begin position="27"/>
        <end position="32"/>
    </location>
    <ligand>
        <name>ATP</name>
        <dbReference type="ChEBI" id="CHEBI:30616"/>
    </ligand>
</feature>
<feature type="domain" description="Lysidine-tRNA(Ile) synthetase C-terminal" evidence="9">
    <location>
        <begin position="349"/>
        <end position="421"/>
    </location>
</feature>
<dbReference type="Proteomes" id="UP000783796">
    <property type="component" value="Unassembled WGS sequence"/>
</dbReference>
<dbReference type="NCBIfam" id="TIGR02433">
    <property type="entry name" value="lysidine_TilS_C"/>
    <property type="match status" value="1"/>
</dbReference>
<dbReference type="InterPro" id="IPR012094">
    <property type="entry name" value="tRNA_Ile_lys_synt"/>
</dbReference>
<comment type="domain">
    <text evidence="8">The N-terminal region contains the highly conserved SGGXDS motif, predicted to be a P-loop motif involved in ATP binding.</text>
</comment>
<evidence type="ECO:0000256" key="7">
    <source>
        <dbReference type="ARBA" id="ARBA00048539"/>
    </source>
</evidence>
<proteinExistence type="inferred from homology"/>
<comment type="caution">
    <text evidence="10">The sequence shown here is derived from an EMBL/GenBank/DDBJ whole genome shotgun (WGS) entry which is preliminary data.</text>
</comment>
<dbReference type="Gene3D" id="3.40.50.620">
    <property type="entry name" value="HUPs"/>
    <property type="match status" value="1"/>
</dbReference>
<dbReference type="SUPFAM" id="SSF56037">
    <property type="entry name" value="PheT/TilS domain"/>
    <property type="match status" value="1"/>
</dbReference>
<dbReference type="CDD" id="cd01992">
    <property type="entry name" value="TilS_N"/>
    <property type="match status" value="1"/>
</dbReference>
<dbReference type="AlphaFoldDB" id="A0A948TDV5"/>
<evidence type="ECO:0000313" key="10">
    <source>
        <dbReference type="EMBL" id="MBU3839216.1"/>
    </source>
</evidence>
<evidence type="ECO:0000256" key="2">
    <source>
        <dbReference type="ARBA" id="ARBA00022490"/>
    </source>
</evidence>
<dbReference type="GO" id="GO:0005524">
    <property type="term" value="F:ATP binding"/>
    <property type="evidence" value="ECO:0007669"/>
    <property type="project" value="UniProtKB-UniRule"/>
</dbReference>
<dbReference type="EC" id="6.3.4.19" evidence="8"/>
<dbReference type="GO" id="GO:0032267">
    <property type="term" value="F:tRNA(Ile)-lysidine synthase activity"/>
    <property type="evidence" value="ECO:0007669"/>
    <property type="project" value="UniProtKB-EC"/>
</dbReference>
<dbReference type="Pfam" id="PF01171">
    <property type="entry name" value="ATP_bind_3"/>
    <property type="match status" value="1"/>
</dbReference>
<comment type="subcellular location">
    <subcellularLocation>
        <location evidence="1 8">Cytoplasm</location>
    </subcellularLocation>
</comment>
<evidence type="ECO:0000256" key="5">
    <source>
        <dbReference type="ARBA" id="ARBA00022741"/>
    </source>
</evidence>
<dbReference type="NCBIfam" id="TIGR02432">
    <property type="entry name" value="lysidine_TilS_N"/>
    <property type="match status" value="1"/>
</dbReference>
<dbReference type="HAMAP" id="MF_01161">
    <property type="entry name" value="tRNA_Ile_lys_synt"/>
    <property type="match status" value="1"/>
</dbReference>
<keyword evidence="3 8" id="KW-0436">Ligase</keyword>
<sequence length="427" mass="48914">MLKRKVEKYINEKELFGFNDKLIVALSGGADSVALLRILLSLGYNCVAAHCNFHLRGQESDRDEAFVRKLCAELSVPLEVVHFQTVVYATENGLSIEMAARELRYGWFEDIRKKYGASYIAVAHHRDDSVETFLLNLSRGTGINGLKGIMPKNGFVVRPLLDVGRGDILDYLQYLRQDYVTDSTNLENIYTRNKIRLDIIPLFQQINPSFCDSLMETASRLADVAAIYKGAITDALERVMESQYSVSIEKLMREIAPQAILFEWLSPLGFNSAQIKDIERSLKSTSGKIFNSPDWILLRDRDFLLLKSKNMVEDVYELRTRLISVDSGFKVPRRNDVAYLDAGKLCGDLRLRKWHSGDKFVPFGMKGFKKVRDYLRDRKISLFEKENIMVVTSGEEIVWVVNERTDNRFRVDSKTDNVLEIQVLPVK</sequence>
<dbReference type="InterPro" id="IPR011063">
    <property type="entry name" value="TilS/TtcA_N"/>
</dbReference>
<dbReference type="GO" id="GO:0005737">
    <property type="term" value="C:cytoplasm"/>
    <property type="evidence" value="ECO:0007669"/>
    <property type="project" value="UniProtKB-SubCell"/>
</dbReference>
<keyword evidence="2 8" id="KW-0963">Cytoplasm</keyword>
<protein>
    <recommendedName>
        <fullName evidence="8">tRNA(Ile)-lysidine synthase</fullName>
        <ecNumber evidence="8">6.3.4.19</ecNumber>
    </recommendedName>
    <alternativeName>
        <fullName evidence="8">tRNA(Ile)-2-lysyl-cytidine synthase</fullName>
    </alternativeName>
    <alternativeName>
        <fullName evidence="8">tRNA(Ile)-lysidine synthetase</fullName>
    </alternativeName>
</protein>
<evidence type="ECO:0000256" key="4">
    <source>
        <dbReference type="ARBA" id="ARBA00022694"/>
    </source>
</evidence>
<keyword evidence="6 8" id="KW-0067">ATP-binding</keyword>
<comment type="catalytic activity">
    <reaction evidence="7 8">
        <text>cytidine(34) in tRNA(Ile2) + L-lysine + ATP = lysidine(34) in tRNA(Ile2) + AMP + diphosphate + H(+)</text>
        <dbReference type="Rhea" id="RHEA:43744"/>
        <dbReference type="Rhea" id="RHEA-COMP:10625"/>
        <dbReference type="Rhea" id="RHEA-COMP:10670"/>
        <dbReference type="ChEBI" id="CHEBI:15378"/>
        <dbReference type="ChEBI" id="CHEBI:30616"/>
        <dbReference type="ChEBI" id="CHEBI:32551"/>
        <dbReference type="ChEBI" id="CHEBI:33019"/>
        <dbReference type="ChEBI" id="CHEBI:82748"/>
        <dbReference type="ChEBI" id="CHEBI:83665"/>
        <dbReference type="ChEBI" id="CHEBI:456215"/>
        <dbReference type="EC" id="6.3.4.19"/>
    </reaction>
</comment>
<dbReference type="PANTHER" id="PTHR43033:SF1">
    <property type="entry name" value="TRNA(ILE)-LYSIDINE SYNTHASE-RELATED"/>
    <property type="match status" value="1"/>
</dbReference>
<dbReference type="SUPFAM" id="SSF52402">
    <property type="entry name" value="Adenine nucleotide alpha hydrolases-like"/>
    <property type="match status" value="1"/>
</dbReference>
<evidence type="ECO:0000256" key="3">
    <source>
        <dbReference type="ARBA" id="ARBA00022598"/>
    </source>
</evidence>
<evidence type="ECO:0000313" key="11">
    <source>
        <dbReference type="Proteomes" id="UP000783796"/>
    </source>
</evidence>
<comment type="similarity">
    <text evidence="8">Belongs to the tRNA(Ile)-lysidine synthase family.</text>
</comment>
<evidence type="ECO:0000256" key="1">
    <source>
        <dbReference type="ARBA" id="ARBA00004496"/>
    </source>
</evidence>